<feature type="transmembrane region" description="Helical" evidence="2">
    <location>
        <begin position="176"/>
        <end position="196"/>
    </location>
</feature>
<sequence>MASLLLGYPNTLPDGTGLSGRKKKIPKVAVYVAGAAFAVTTGLTLLVLPYVRQAAKMQNPTQFMSHRNLAILSSRKRMPKAGPSTVPSLPASSSNMAQTAAGPAVHALSTVDEVRSRSGSSKIHANVLDVASISTDLLRDRSFNDREERSLYGVTPSSESDGEDHGPTSALLGFKALGIATALVFGSAGLGALIVAKMMGVGDMSEFTSRMRENLQSSMPSLISSVNKPGRSSDGFDGQAIEQWVAKIEADDAEEEAREEALLAEGGRRPS</sequence>
<evidence type="ECO:0008006" key="5">
    <source>
        <dbReference type="Google" id="ProtNLM"/>
    </source>
</evidence>
<gene>
    <name evidence="3" type="ORF">IAR55_003740</name>
</gene>
<dbReference type="GeneID" id="92180998"/>
<evidence type="ECO:0000256" key="1">
    <source>
        <dbReference type="SAM" id="MobiDB-lite"/>
    </source>
</evidence>
<keyword evidence="4" id="KW-1185">Reference proteome</keyword>
<proteinExistence type="predicted"/>
<dbReference type="RefSeq" id="XP_066802225.1">
    <property type="nucleotide sequence ID" value="XM_066946846.1"/>
</dbReference>
<accession>A0AAW0YXF6</accession>
<feature type="compositionally biased region" description="Polar residues" evidence="1">
    <location>
        <begin position="85"/>
        <end position="97"/>
    </location>
</feature>
<name>A0AAW0YXF6_9TREE</name>
<dbReference type="Proteomes" id="UP001388673">
    <property type="component" value="Unassembled WGS sequence"/>
</dbReference>
<keyword evidence="2" id="KW-0812">Transmembrane</keyword>
<reference evidence="3 4" key="1">
    <citation type="journal article" date="2024" name="bioRxiv">
        <title>Comparative genomics of Cryptococcus and Kwoniella reveals pathogenesis evolution and contrasting karyotype dynamics via intercentromeric recombination or chromosome fusion.</title>
        <authorList>
            <person name="Coelho M.A."/>
            <person name="David-Palma M."/>
            <person name="Shea T."/>
            <person name="Bowers K."/>
            <person name="McGinley-Smith S."/>
            <person name="Mohammad A.W."/>
            <person name="Gnirke A."/>
            <person name="Yurkov A.M."/>
            <person name="Nowrousian M."/>
            <person name="Sun S."/>
            <person name="Cuomo C.A."/>
            <person name="Heitman J."/>
        </authorList>
    </citation>
    <scope>NUCLEOTIDE SEQUENCE [LARGE SCALE GENOMIC DNA]</scope>
    <source>
        <strain evidence="3 4">CBS 13917</strain>
    </source>
</reference>
<keyword evidence="2" id="KW-1133">Transmembrane helix</keyword>
<evidence type="ECO:0000313" key="3">
    <source>
        <dbReference type="EMBL" id="KAK8853039.1"/>
    </source>
</evidence>
<evidence type="ECO:0000313" key="4">
    <source>
        <dbReference type="Proteomes" id="UP001388673"/>
    </source>
</evidence>
<feature type="region of interest" description="Disordered" evidence="1">
    <location>
        <begin position="76"/>
        <end position="97"/>
    </location>
</feature>
<dbReference type="EMBL" id="JBCAWK010000007">
    <property type="protein sequence ID" value="KAK8853039.1"/>
    <property type="molecule type" value="Genomic_DNA"/>
</dbReference>
<keyword evidence="2" id="KW-0472">Membrane</keyword>
<dbReference type="KEGG" id="kne:92180998"/>
<comment type="caution">
    <text evidence="3">The sequence shown here is derived from an EMBL/GenBank/DDBJ whole genome shotgun (WGS) entry which is preliminary data.</text>
</comment>
<protein>
    <recommendedName>
        <fullName evidence="5">Transmembrane protein 242</fullName>
    </recommendedName>
</protein>
<organism evidence="3 4">
    <name type="scientific">Kwoniella newhampshirensis</name>
    <dbReference type="NCBI Taxonomy" id="1651941"/>
    <lineage>
        <taxon>Eukaryota</taxon>
        <taxon>Fungi</taxon>
        <taxon>Dikarya</taxon>
        <taxon>Basidiomycota</taxon>
        <taxon>Agaricomycotina</taxon>
        <taxon>Tremellomycetes</taxon>
        <taxon>Tremellales</taxon>
        <taxon>Cryptococcaceae</taxon>
        <taxon>Kwoniella</taxon>
    </lineage>
</organism>
<dbReference type="AlphaFoldDB" id="A0AAW0YXF6"/>
<feature type="transmembrane region" description="Helical" evidence="2">
    <location>
        <begin position="28"/>
        <end position="51"/>
    </location>
</feature>
<evidence type="ECO:0000256" key="2">
    <source>
        <dbReference type="SAM" id="Phobius"/>
    </source>
</evidence>